<evidence type="ECO:0000313" key="3">
    <source>
        <dbReference type="Proteomes" id="UP000798046"/>
    </source>
</evidence>
<keyword evidence="1" id="KW-0732">Signal</keyword>
<dbReference type="EMBL" id="VZRA01000001">
    <property type="protein sequence ID" value="KAB0671468.1"/>
    <property type="molecule type" value="Genomic_DNA"/>
</dbReference>
<dbReference type="RefSeq" id="WP_151154926.1">
    <property type="nucleotide sequence ID" value="NZ_VZRA01000001.1"/>
</dbReference>
<dbReference type="SUPFAM" id="SSF48695">
    <property type="entry name" value="Multiheme cytochromes"/>
    <property type="match status" value="1"/>
</dbReference>
<sequence length="256" mass="27073">MKKRILAAVAIVGLNAAVAYSAPTATAGQGVLNSVHDMRVSANITDIGGNDRVCAFCHTPHHAIKPAAASSYAPLWSRMDDQQTFVAYQSATFDSTVYSTGDAAAGPTRLCMTCHDGSIALDQHYGSANTGTMLTNDNFGGPGVGVNKDLSNDHPVGFDYMAIAAGCGDSNICTTAGTATTPDQYNYIRKADQGLTYRDNPANIKVADRLYNGSIMTCATCHDVHNKKNLQGAETMNYLVLAPQKDSALCLTCHIK</sequence>
<comment type="caution">
    <text evidence="2">The sequence shown here is derived from an EMBL/GenBank/DDBJ whole genome shotgun (WGS) entry which is preliminary data.</text>
</comment>
<gene>
    <name evidence="2" type="ORF">F6V30_02495</name>
</gene>
<keyword evidence="3" id="KW-1185">Reference proteome</keyword>
<feature type="signal peptide" evidence="1">
    <location>
        <begin position="1"/>
        <end position="21"/>
    </location>
</feature>
<accession>A0ABQ6TR43</accession>
<organism evidence="2 3">
    <name type="scientific">Oryzomonas sagensis</name>
    <dbReference type="NCBI Taxonomy" id="2603857"/>
    <lineage>
        <taxon>Bacteria</taxon>
        <taxon>Pseudomonadati</taxon>
        <taxon>Thermodesulfobacteriota</taxon>
        <taxon>Desulfuromonadia</taxon>
        <taxon>Geobacterales</taxon>
        <taxon>Geobacteraceae</taxon>
        <taxon>Oryzomonas</taxon>
    </lineage>
</organism>
<reference evidence="2 3" key="1">
    <citation type="journal article" date="2020" name="Microorganisms">
        <title>Description of Three Novel Members in the Family Geobacteraceae, Oryzomonas japonicum gen. nov., sp. nov., Oryzomonas sagensis sp. nov., and Oryzomonas ruber sp. nov.</title>
        <authorList>
            <person name="Xu Z."/>
            <person name="Masuda Y."/>
            <person name="Hayakawa C."/>
            <person name="Ushijima N."/>
            <person name="Kawano K."/>
            <person name="Shiratori Y."/>
            <person name="Senoo K."/>
            <person name="Itoh H."/>
        </authorList>
    </citation>
    <scope>NUCLEOTIDE SEQUENCE [LARGE SCALE GENOMIC DNA]</scope>
    <source>
        <strain evidence="2 3">Red100</strain>
    </source>
</reference>
<evidence type="ECO:0000313" key="2">
    <source>
        <dbReference type="EMBL" id="KAB0671468.1"/>
    </source>
</evidence>
<evidence type="ECO:0000256" key="1">
    <source>
        <dbReference type="SAM" id="SignalP"/>
    </source>
</evidence>
<dbReference type="Proteomes" id="UP000798046">
    <property type="component" value="Unassembled WGS sequence"/>
</dbReference>
<name>A0ABQ6TR43_9BACT</name>
<dbReference type="InterPro" id="IPR036280">
    <property type="entry name" value="Multihaem_cyt_sf"/>
</dbReference>
<feature type="chain" id="PRO_5046501937" evidence="1">
    <location>
        <begin position="22"/>
        <end position="256"/>
    </location>
</feature>
<protein>
    <submittedName>
        <fullName evidence="2">Cytochrome C</fullName>
    </submittedName>
</protein>
<proteinExistence type="predicted"/>